<dbReference type="VEuPathDB" id="FungiDB:SCHCODRAFT_02676587"/>
<evidence type="ECO:0000313" key="2">
    <source>
        <dbReference type="Proteomes" id="UP000007431"/>
    </source>
</evidence>
<evidence type="ECO:0000313" key="1">
    <source>
        <dbReference type="EMBL" id="EFI99185.1"/>
    </source>
</evidence>
<proteinExistence type="predicted"/>
<reference evidence="1 2" key="1">
    <citation type="journal article" date="2010" name="Nat. Biotechnol.">
        <title>Genome sequence of the model mushroom Schizophyllum commune.</title>
        <authorList>
            <person name="Ohm R.A."/>
            <person name="de Jong J.F."/>
            <person name="Lugones L.G."/>
            <person name="Aerts A."/>
            <person name="Kothe E."/>
            <person name="Stajich J.E."/>
            <person name="de Vries R.P."/>
            <person name="Record E."/>
            <person name="Levasseur A."/>
            <person name="Baker S.E."/>
            <person name="Bartholomew K.A."/>
            <person name="Coutinho P.M."/>
            <person name="Erdmann S."/>
            <person name="Fowler T.J."/>
            <person name="Gathman A.C."/>
            <person name="Lombard V."/>
            <person name="Henrissat B."/>
            <person name="Knabe N."/>
            <person name="Kuees U."/>
            <person name="Lilly W.W."/>
            <person name="Lindquist E."/>
            <person name="Lucas S."/>
            <person name="Magnuson J.K."/>
            <person name="Piumi F."/>
            <person name="Raudaskoski M."/>
            <person name="Salamov A."/>
            <person name="Schmutz J."/>
            <person name="Schwarze F.W.M.R."/>
            <person name="vanKuyk P.A."/>
            <person name="Horton J.S."/>
            <person name="Grigoriev I.V."/>
            <person name="Woesten H.A.B."/>
        </authorList>
    </citation>
    <scope>NUCLEOTIDE SEQUENCE [LARGE SCALE GENOMIC DNA]</scope>
    <source>
        <strain evidence="2">H4-8 / FGSC 9210</strain>
    </source>
</reference>
<sequence>MSTTQRIAETMRLCPMLRLSLSLMQDILRHLESSRDILAVCLCSSHLYESGKTILYEAPAPTNAKNTRKLLQTLIDKPELALGVDRLIINPFSSTAGSFPDLCADAIRLTRNLTELNLTALPTIPSLLGTHVLPQLATCCLVNTASAAPFLKANAETITSLLLVDIDDEQGLDQKITFPKLDVADVSLAVAPYVLPGSLATRVRLSVTSNLEKRPAELTHFASLAGLSITDLKVTSERLKSDIIIPIARYASRELQWLNFETIRPHTKAQRKRFFDTLEIHIALMRKLANLVFTLRAGVPRRPDNNDLDEMSGVCQRLYKRCPTLERMIPGLNVMWQPYDGVWFPLVPKEEYDEWLDLIGMWTARRLMKDDKNSIWGAMMRSLWEDPVGVREFEESRGVKVANPKNVPRKYGGEADDPEDGHQPMEAIQTGRIVEDTARGLTTERYASYVLYVRHLQIILLLGVDPRFQHIQPQPDGSARLVRVRDDGQVLQLRQDHPLRLARAHRHGRQQRRVVHRVPVLQSERRQPRELRHIAEEGEHFVECPKRMSSAVDALLVVTGYVEIDHGREDEVVDQVARVALHALGDHAKANHLHLVVRDLPVRRVYGIALGRLPAQVHAQHVRHRRHDAENVRRVDIIRLEEADLRPREREAEVERRTVERQGLEVRCNLEDAAHGACVADARRDEVQGAQEGKPPANGAEMVEVDGVHEEERVAPAIAAANNALHDELLAVAFAEDKEGDGE</sequence>
<dbReference type="EMBL" id="GL377304">
    <property type="protein sequence ID" value="EFI99185.1"/>
    <property type="molecule type" value="Genomic_DNA"/>
</dbReference>
<dbReference type="HOGENOM" id="CLU_373907_0_0_1"/>
<dbReference type="InParanoid" id="D8PY38"/>
<accession>D8PY38</accession>
<keyword evidence="2" id="KW-1185">Reference proteome</keyword>
<dbReference type="Proteomes" id="UP000007431">
    <property type="component" value="Unassembled WGS sequence"/>
</dbReference>
<evidence type="ECO:0008006" key="3">
    <source>
        <dbReference type="Google" id="ProtNLM"/>
    </source>
</evidence>
<gene>
    <name evidence="1" type="ORF">SCHCODRAFT_233761</name>
</gene>
<organism evidence="2">
    <name type="scientific">Schizophyllum commune (strain H4-8 / FGSC 9210)</name>
    <name type="common">Split gill fungus</name>
    <dbReference type="NCBI Taxonomy" id="578458"/>
    <lineage>
        <taxon>Eukaryota</taxon>
        <taxon>Fungi</taxon>
        <taxon>Dikarya</taxon>
        <taxon>Basidiomycota</taxon>
        <taxon>Agaricomycotina</taxon>
        <taxon>Agaricomycetes</taxon>
        <taxon>Agaricomycetidae</taxon>
        <taxon>Agaricales</taxon>
        <taxon>Schizophyllaceae</taxon>
        <taxon>Schizophyllum</taxon>
    </lineage>
</organism>
<protein>
    <recommendedName>
        <fullName evidence="3">F-box domain-containing protein</fullName>
    </recommendedName>
</protein>
<name>D8PY38_SCHCM</name>
<dbReference type="AlphaFoldDB" id="D8PY38"/>